<feature type="transmembrane region" description="Helical" evidence="2">
    <location>
        <begin position="167"/>
        <end position="188"/>
    </location>
</feature>
<dbReference type="VEuPathDB" id="FungiDB:BD410DRAFT_630709"/>
<dbReference type="Pfam" id="PF20151">
    <property type="entry name" value="DUF6533"/>
    <property type="match status" value="1"/>
</dbReference>
<feature type="transmembrane region" description="Helical" evidence="2">
    <location>
        <begin position="119"/>
        <end position="138"/>
    </location>
</feature>
<dbReference type="Proteomes" id="UP000294933">
    <property type="component" value="Unassembled WGS sequence"/>
</dbReference>
<sequence>MSTLPHHVIESFVHIRIVNSTTIAAVTVLTWDYLLTLPDEVALVWPSSWTLSKCLFLLNRYFAFIDPIMLIYVLMVEDDVEACVSKFHTLAYICVLGFIVGQCILILRAYAVWGTHFNNLFAVMFCIILCTFGLAVWAESKYLGGVFSTGVPAKGMRGCTLFFKNRLLWIDLVLVTVVEFTSTGLLVIKAIQHFRITRSSLMTTIYHDGVLYFACVLATTVANLIVVLSASADINNFLIVVQRVLHSVLCSRVLLHIRSAYKAQQRHLTGDSLPPIVISQITEPSSDSLWPSDHSEFHNGRRNHSPN</sequence>
<feature type="region of interest" description="Disordered" evidence="1">
    <location>
        <begin position="284"/>
        <end position="307"/>
    </location>
</feature>
<name>A0A4Y7QCR3_9AGAM</name>
<protein>
    <recommendedName>
        <fullName evidence="3">DUF6533 domain-containing protein</fullName>
    </recommendedName>
</protein>
<accession>A0A4Y7QCR3</accession>
<feature type="domain" description="DUF6533" evidence="3">
    <location>
        <begin position="22"/>
        <end position="65"/>
    </location>
</feature>
<dbReference type="STRING" id="50990.A0A4Y7QCR3"/>
<evidence type="ECO:0000259" key="3">
    <source>
        <dbReference type="Pfam" id="PF20151"/>
    </source>
</evidence>
<keyword evidence="2" id="KW-0472">Membrane</keyword>
<evidence type="ECO:0000313" key="5">
    <source>
        <dbReference type="Proteomes" id="UP000294933"/>
    </source>
</evidence>
<feature type="transmembrane region" description="Helical" evidence="2">
    <location>
        <begin position="87"/>
        <end position="107"/>
    </location>
</feature>
<evidence type="ECO:0000256" key="2">
    <source>
        <dbReference type="SAM" id="Phobius"/>
    </source>
</evidence>
<proteinExistence type="predicted"/>
<dbReference type="AlphaFoldDB" id="A0A4Y7QCR3"/>
<gene>
    <name evidence="4" type="ORF">BD410DRAFT_630709</name>
</gene>
<keyword evidence="5" id="KW-1185">Reference proteome</keyword>
<keyword evidence="2" id="KW-1133">Transmembrane helix</keyword>
<evidence type="ECO:0000256" key="1">
    <source>
        <dbReference type="SAM" id="MobiDB-lite"/>
    </source>
</evidence>
<feature type="transmembrane region" description="Helical" evidence="2">
    <location>
        <begin position="12"/>
        <end position="34"/>
    </location>
</feature>
<dbReference type="OrthoDB" id="3251775at2759"/>
<reference evidence="4 5" key="1">
    <citation type="submission" date="2018-06" db="EMBL/GenBank/DDBJ databases">
        <title>A transcriptomic atlas of mushroom development highlights an independent origin of complex multicellularity.</title>
        <authorList>
            <consortium name="DOE Joint Genome Institute"/>
            <person name="Krizsan K."/>
            <person name="Almasi E."/>
            <person name="Merenyi Z."/>
            <person name="Sahu N."/>
            <person name="Viragh M."/>
            <person name="Koszo T."/>
            <person name="Mondo S."/>
            <person name="Kiss B."/>
            <person name="Balint B."/>
            <person name="Kues U."/>
            <person name="Barry K."/>
            <person name="Hegedus J.C."/>
            <person name="Henrissat B."/>
            <person name="Johnson J."/>
            <person name="Lipzen A."/>
            <person name="Ohm R."/>
            <person name="Nagy I."/>
            <person name="Pangilinan J."/>
            <person name="Yan J."/>
            <person name="Xiong Y."/>
            <person name="Grigoriev I.V."/>
            <person name="Hibbett D.S."/>
            <person name="Nagy L.G."/>
        </authorList>
    </citation>
    <scope>NUCLEOTIDE SEQUENCE [LARGE SCALE GENOMIC DNA]</scope>
    <source>
        <strain evidence="4 5">SZMC22713</strain>
    </source>
</reference>
<organism evidence="4 5">
    <name type="scientific">Rickenella mellea</name>
    <dbReference type="NCBI Taxonomy" id="50990"/>
    <lineage>
        <taxon>Eukaryota</taxon>
        <taxon>Fungi</taxon>
        <taxon>Dikarya</taxon>
        <taxon>Basidiomycota</taxon>
        <taxon>Agaricomycotina</taxon>
        <taxon>Agaricomycetes</taxon>
        <taxon>Hymenochaetales</taxon>
        <taxon>Rickenellaceae</taxon>
        <taxon>Rickenella</taxon>
    </lineage>
</organism>
<feature type="transmembrane region" description="Helical" evidence="2">
    <location>
        <begin position="55"/>
        <end position="75"/>
    </location>
</feature>
<evidence type="ECO:0000313" key="4">
    <source>
        <dbReference type="EMBL" id="TDL25205.1"/>
    </source>
</evidence>
<feature type="transmembrane region" description="Helical" evidence="2">
    <location>
        <begin position="209"/>
        <end position="231"/>
    </location>
</feature>
<keyword evidence="2" id="KW-0812">Transmembrane</keyword>
<dbReference type="EMBL" id="ML170164">
    <property type="protein sequence ID" value="TDL25205.1"/>
    <property type="molecule type" value="Genomic_DNA"/>
</dbReference>
<dbReference type="InterPro" id="IPR045340">
    <property type="entry name" value="DUF6533"/>
</dbReference>